<accession>A0A5N5X7F2</accession>
<dbReference type="SUPFAM" id="SSF51556">
    <property type="entry name" value="Metallo-dependent hydrolases"/>
    <property type="match status" value="1"/>
</dbReference>
<reference evidence="5 6" key="1">
    <citation type="submission" date="2019-04" db="EMBL/GenBank/DDBJ databases">
        <title>Friends and foes A comparative genomics study of 23 Aspergillus species from section Flavi.</title>
        <authorList>
            <consortium name="DOE Joint Genome Institute"/>
            <person name="Kjaerbolling I."/>
            <person name="Vesth T."/>
            <person name="Frisvad J.C."/>
            <person name="Nybo J.L."/>
            <person name="Theobald S."/>
            <person name="Kildgaard S."/>
            <person name="Isbrandt T."/>
            <person name="Kuo A."/>
            <person name="Sato A."/>
            <person name="Lyhne E.K."/>
            <person name="Kogle M.E."/>
            <person name="Wiebenga A."/>
            <person name="Kun R.S."/>
            <person name="Lubbers R.J."/>
            <person name="Makela M.R."/>
            <person name="Barry K."/>
            <person name="Chovatia M."/>
            <person name="Clum A."/>
            <person name="Daum C."/>
            <person name="Haridas S."/>
            <person name="He G."/>
            <person name="LaButti K."/>
            <person name="Lipzen A."/>
            <person name="Mondo S."/>
            <person name="Riley R."/>
            <person name="Salamov A."/>
            <person name="Simmons B.A."/>
            <person name="Magnuson J.K."/>
            <person name="Henrissat B."/>
            <person name="Mortensen U.H."/>
            <person name="Larsen T.O."/>
            <person name="Devries R.P."/>
            <person name="Grigoriev I.V."/>
            <person name="Machida M."/>
            <person name="Baker S.E."/>
            <person name="Andersen M.R."/>
        </authorList>
    </citation>
    <scope>NUCLEOTIDE SEQUENCE [LARGE SCALE GENOMIC DNA]</scope>
    <source>
        <strain evidence="5 6">CBS 151.66</strain>
    </source>
</reference>
<gene>
    <name evidence="5" type="ORF">BDV29DRAFT_154535</name>
</gene>
<sequence length="134" mass="15213">MHDPVQAGQELRRCVKELGFHGALLNGIQHAGKDGETYFFYDQPEYDEFWKVAVELDVPVYIHPAAPQRQYYQQQWVGRKYLVGLPFFATGNGVSLHLLGLITNGVIDRFQQLRAIVGHLGEHISFDFGELIIG</sequence>
<name>A0A5N5X7F2_9EURO</name>
<evidence type="ECO:0000259" key="4">
    <source>
        <dbReference type="Pfam" id="PF04909"/>
    </source>
</evidence>
<organism evidence="5 6">
    <name type="scientific">Aspergillus leporis</name>
    <dbReference type="NCBI Taxonomy" id="41062"/>
    <lineage>
        <taxon>Eukaryota</taxon>
        <taxon>Fungi</taxon>
        <taxon>Dikarya</taxon>
        <taxon>Ascomycota</taxon>
        <taxon>Pezizomycotina</taxon>
        <taxon>Eurotiomycetes</taxon>
        <taxon>Eurotiomycetidae</taxon>
        <taxon>Eurotiales</taxon>
        <taxon>Aspergillaceae</taxon>
        <taxon>Aspergillus</taxon>
        <taxon>Aspergillus subgen. Circumdati</taxon>
    </lineage>
</organism>
<dbReference type="AlphaFoldDB" id="A0A5N5X7F2"/>
<dbReference type="InterPro" id="IPR032465">
    <property type="entry name" value="ACMSD"/>
</dbReference>
<proteinExistence type="inferred from homology"/>
<evidence type="ECO:0000313" key="6">
    <source>
        <dbReference type="Proteomes" id="UP000326565"/>
    </source>
</evidence>
<feature type="domain" description="Amidohydrolase-related" evidence="4">
    <location>
        <begin position="2"/>
        <end position="123"/>
    </location>
</feature>
<dbReference type="GO" id="GO:0019748">
    <property type="term" value="P:secondary metabolic process"/>
    <property type="evidence" value="ECO:0007669"/>
    <property type="project" value="TreeGrafter"/>
</dbReference>
<keyword evidence="6" id="KW-1185">Reference proteome</keyword>
<dbReference type="Gene3D" id="3.20.20.140">
    <property type="entry name" value="Metal-dependent hydrolases"/>
    <property type="match status" value="1"/>
</dbReference>
<dbReference type="GO" id="GO:0005829">
    <property type="term" value="C:cytosol"/>
    <property type="evidence" value="ECO:0007669"/>
    <property type="project" value="TreeGrafter"/>
</dbReference>
<dbReference type="GO" id="GO:0016787">
    <property type="term" value="F:hydrolase activity"/>
    <property type="evidence" value="ECO:0007669"/>
    <property type="project" value="InterPro"/>
</dbReference>
<evidence type="ECO:0000256" key="3">
    <source>
        <dbReference type="RuleBase" id="RU366045"/>
    </source>
</evidence>
<dbReference type="PANTHER" id="PTHR21240:SF30">
    <property type="entry name" value="AMIDOHYDROLASE-RELATED DOMAIN-CONTAINING PROTEIN-RELATED"/>
    <property type="match status" value="1"/>
</dbReference>
<dbReference type="InterPro" id="IPR006680">
    <property type="entry name" value="Amidohydro-rel"/>
</dbReference>
<dbReference type="PANTHER" id="PTHR21240">
    <property type="entry name" value="2-AMINO-3-CARBOXYLMUCONATE-6-SEMIALDEHYDE DECARBOXYLASE"/>
    <property type="match status" value="1"/>
</dbReference>
<evidence type="ECO:0000313" key="5">
    <source>
        <dbReference type="EMBL" id="KAB8076673.1"/>
    </source>
</evidence>
<protein>
    <recommendedName>
        <fullName evidence="4">Amidohydrolase-related domain-containing protein</fullName>
    </recommendedName>
</protein>
<dbReference type="InterPro" id="IPR032466">
    <property type="entry name" value="Metal_Hydrolase"/>
</dbReference>
<dbReference type="Proteomes" id="UP000326565">
    <property type="component" value="Unassembled WGS sequence"/>
</dbReference>
<dbReference type="GO" id="GO:0016831">
    <property type="term" value="F:carboxy-lyase activity"/>
    <property type="evidence" value="ECO:0007669"/>
    <property type="project" value="UniProtKB-KW"/>
</dbReference>
<dbReference type="Pfam" id="PF04909">
    <property type="entry name" value="Amidohydro_2"/>
    <property type="match status" value="1"/>
</dbReference>
<dbReference type="EMBL" id="ML732178">
    <property type="protein sequence ID" value="KAB8076673.1"/>
    <property type="molecule type" value="Genomic_DNA"/>
</dbReference>
<evidence type="ECO:0000256" key="2">
    <source>
        <dbReference type="ARBA" id="ARBA00023239"/>
    </source>
</evidence>
<comment type="similarity">
    <text evidence="3">Belongs to the metallo-dependent hydrolases superfamily.</text>
</comment>
<evidence type="ECO:0000256" key="1">
    <source>
        <dbReference type="ARBA" id="ARBA00022793"/>
    </source>
</evidence>
<keyword evidence="2 3" id="KW-0456">Lyase</keyword>
<dbReference type="OrthoDB" id="432010at2759"/>
<keyword evidence="1 3" id="KW-0210">Decarboxylase</keyword>